<dbReference type="AlphaFoldDB" id="A0A5S4F7R0"/>
<reference evidence="1 2" key="1">
    <citation type="submission" date="2019-05" db="EMBL/GenBank/DDBJ databases">
        <title>Draft genome sequence of Nonomuraea turkmeniaca DSM 43926.</title>
        <authorList>
            <person name="Saricaoglu S."/>
            <person name="Isik K."/>
        </authorList>
    </citation>
    <scope>NUCLEOTIDE SEQUENCE [LARGE SCALE GENOMIC DNA]</scope>
    <source>
        <strain evidence="1 2">DSM 43926</strain>
    </source>
</reference>
<evidence type="ECO:0000313" key="2">
    <source>
        <dbReference type="Proteomes" id="UP000309128"/>
    </source>
</evidence>
<sequence length="82" mass="9219">MPRRLTEHGLTVFVLRYRLAATPRADEEFMRLASSSAIMDAVEAQSRVAKDDVFPALRIVRERASAWGVMLVVGMRKSRLTG</sequence>
<dbReference type="InterPro" id="IPR029058">
    <property type="entry name" value="AB_hydrolase_fold"/>
</dbReference>
<dbReference type="Proteomes" id="UP000309128">
    <property type="component" value="Unassembled WGS sequence"/>
</dbReference>
<dbReference type="EMBL" id="VCKY01000135">
    <property type="protein sequence ID" value="TMR12421.1"/>
    <property type="molecule type" value="Genomic_DNA"/>
</dbReference>
<proteinExistence type="predicted"/>
<evidence type="ECO:0000313" key="1">
    <source>
        <dbReference type="EMBL" id="TMR12421.1"/>
    </source>
</evidence>
<dbReference type="OrthoDB" id="9794725at2"/>
<name>A0A5S4F7R0_9ACTN</name>
<dbReference type="RefSeq" id="WP_138670521.1">
    <property type="nucleotide sequence ID" value="NZ_VCKY01000135.1"/>
</dbReference>
<organism evidence="1 2">
    <name type="scientific">Nonomuraea turkmeniaca</name>
    <dbReference type="NCBI Taxonomy" id="103838"/>
    <lineage>
        <taxon>Bacteria</taxon>
        <taxon>Bacillati</taxon>
        <taxon>Actinomycetota</taxon>
        <taxon>Actinomycetes</taxon>
        <taxon>Streptosporangiales</taxon>
        <taxon>Streptosporangiaceae</taxon>
        <taxon>Nonomuraea</taxon>
    </lineage>
</organism>
<comment type="caution">
    <text evidence="1">The sequence shown here is derived from an EMBL/GenBank/DDBJ whole genome shotgun (WGS) entry which is preliminary data.</text>
</comment>
<keyword evidence="2" id="KW-1185">Reference proteome</keyword>
<gene>
    <name evidence="1" type="ORF">ETD86_32765</name>
</gene>
<dbReference type="Gene3D" id="3.40.50.1820">
    <property type="entry name" value="alpha/beta hydrolase"/>
    <property type="match status" value="1"/>
</dbReference>
<accession>A0A5S4F7R0</accession>
<protein>
    <submittedName>
        <fullName evidence="1">Uncharacterized protein</fullName>
    </submittedName>
</protein>